<accession>A0AAU9U3T7</accession>
<proteinExistence type="predicted"/>
<sequence>MEFNGICYYELLGQHETVNHSRYIQFFNNLMYQWGKNHEHTIWLLDDNVRHSTLYRHSSVETWLDQHNVERWIQPPRFPDLIPYDYGCFDQDAGTSSNEGKTDSEPGSPLSIHPPSFSRQPSNTDSRKSVSLSQVS</sequence>
<comment type="caution">
    <text evidence="2">The sequence shown here is derived from an EMBL/GenBank/DDBJ whole genome shotgun (WGS) entry which is preliminary data.</text>
</comment>
<name>A0AAU9U3T7_EUPED</name>
<dbReference type="Proteomes" id="UP001153954">
    <property type="component" value="Unassembled WGS sequence"/>
</dbReference>
<protein>
    <submittedName>
        <fullName evidence="2">Uncharacterized protein</fullName>
    </submittedName>
</protein>
<dbReference type="EMBL" id="CAKOGL010000013">
    <property type="protein sequence ID" value="CAH2093940.1"/>
    <property type="molecule type" value="Genomic_DNA"/>
</dbReference>
<organism evidence="2 3">
    <name type="scientific">Euphydryas editha</name>
    <name type="common">Edith's checkerspot</name>
    <dbReference type="NCBI Taxonomy" id="104508"/>
    <lineage>
        <taxon>Eukaryota</taxon>
        <taxon>Metazoa</taxon>
        <taxon>Ecdysozoa</taxon>
        <taxon>Arthropoda</taxon>
        <taxon>Hexapoda</taxon>
        <taxon>Insecta</taxon>
        <taxon>Pterygota</taxon>
        <taxon>Neoptera</taxon>
        <taxon>Endopterygota</taxon>
        <taxon>Lepidoptera</taxon>
        <taxon>Glossata</taxon>
        <taxon>Ditrysia</taxon>
        <taxon>Papilionoidea</taxon>
        <taxon>Nymphalidae</taxon>
        <taxon>Nymphalinae</taxon>
        <taxon>Euphydryas</taxon>
    </lineage>
</organism>
<dbReference type="InterPro" id="IPR036397">
    <property type="entry name" value="RNaseH_sf"/>
</dbReference>
<dbReference type="Gene3D" id="3.30.420.10">
    <property type="entry name" value="Ribonuclease H-like superfamily/Ribonuclease H"/>
    <property type="match status" value="1"/>
</dbReference>
<evidence type="ECO:0000313" key="3">
    <source>
        <dbReference type="Proteomes" id="UP001153954"/>
    </source>
</evidence>
<keyword evidence="3" id="KW-1185">Reference proteome</keyword>
<dbReference type="AlphaFoldDB" id="A0AAU9U3T7"/>
<evidence type="ECO:0000313" key="2">
    <source>
        <dbReference type="EMBL" id="CAH2093940.1"/>
    </source>
</evidence>
<feature type="compositionally biased region" description="Polar residues" evidence="1">
    <location>
        <begin position="117"/>
        <end position="136"/>
    </location>
</feature>
<reference evidence="2" key="1">
    <citation type="submission" date="2022-03" db="EMBL/GenBank/DDBJ databases">
        <authorList>
            <person name="Tunstrom K."/>
        </authorList>
    </citation>
    <scope>NUCLEOTIDE SEQUENCE</scope>
</reference>
<evidence type="ECO:0000256" key="1">
    <source>
        <dbReference type="SAM" id="MobiDB-lite"/>
    </source>
</evidence>
<feature type="region of interest" description="Disordered" evidence="1">
    <location>
        <begin position="89"/>
        <end position="136"/>
    </location>
</feature>
<dbReference type="GO" id="GO:0003676">
    <property type="term" value="F:nucleic acid binding"/>
    <property type="evidence" value="ECO:0007669"/>
    <property type="project" value="InterPro"/>
</dbReference>
<gene>
    <name evidence="2" type="ORF">EEDITHA_LOCUS9552</name>
</gene>